<proteinExistence type="predicted"/>
<gene>
    <name evidence="1" type="ORF">CHS0354_034918</name>
</gene>
<reference evidence="1" key="3">
    <citation type="submission" date="2023-05" db="EMBL/GenBank/DDBJ databases">
        <authorList>
            <person name="Smith C.H."/>
        </authorList>
    </citation>
    <scope>NUCLEOTIDE SEQUENCE</scope>
    <source>
        <strain evidence="1">CHS0354</strain>
        <tissue evidence="1">Mantle</tissue>
    </source>
</reference>
<comment type="caution">
    <text evidence="1">The sequence shown here is derived from an EMBL/GenBank/DDBJ whole genome shotgun (WGS) entry which is preliminary data.</text>
</comment>
<dbReference type="Proteomes" id="UP001195483">
    <property type="component" value="Unassembled WGS sequence"/>
</dbReference>
<dbReference type="EMBL" id="JAEAOA010002053">
    <property type="protein sequence ID" value="KAK3589905.1"/>
    <property type="molecule type" value="Genomic_DNA"/>
</dbReference>
<protein>
    <submittedName>
        <fullName evidence="1">Uncharacterized protein</fullName>
    </submittedName>
</protein>
<dbReference type="AlphaFoldDB" id="A0AAE0VUW6"/>
<accession>A0AAE0VUW6</accession>
<keyword evidence="2" id="KW-1185">Reference proteome</keyword>
<organism evidence="1 2">
    <name type="scientific">Potamilus streckersoni</name>
    <dbReference type="NCBI Taxonomy" id="2493646"/>
    <lineage>
        <taxon>Eukaryota</taxon>
        <taxon>Metazoa</taxon>
        <taxon>Spiralia</taxon>
        <taxon>Lophotrochozoa</taxon>
        <taxon>Mollusca</taxon>
        <taxon>Bivalvia</taxon>
        <taxon>Autobranchia</taxon>
        <taxon>Heteroconchia</taxon>
        <taxon>Palaeoheterodonta</taxon>
        <taxon>Unionida</taxon>
        <taxon>Unionoidea</taxon>
        <taxon>Unionidae</taxon>
        <taxon>Ambleminae</taxon>
        <taxon>Lampsilini</taxon>
        <taxon>Potamilus</taxon>
    </lineage>
</organism>
<sequence length="64" mass="7324">MDMIFKVDIMSHRRTTCLKVAANAWLRNLKWPLEKEKSAVATTSSLIDMRSRQILGILTDSMSL</sequence>
<reference evidence="1" key="2">
    <citation type="journal article" date="2021" name="Genome Biol. Evol.">
        <title>Developing a high-quality reference genome for a parasitic bivalve with doubly uniparental inheritance (Bivalvia: Unionida).</title>
        <authorList>
            <person name="Smith C.H."/>
        </authorList>
    </citation>
    <scope>NUCLEOTIDE SEQUENCE</scope>
    <source>
        <strain evidence="1">CHS0354</strain>
        <tissue evidence="1">Mantle</tissue>
    </source>
</reference>
<reference evidence="1" key="1">
    <citation type="journal article" date="2021" name="Genome Biol. Evol.">
        <title>A High-Quality Reference Genome for a Parasitic Bivalve with Doubly Uniparental Inheritance (Bivalvia: Unionida).</title>
        <authorList>
            <person name="Smith C.H."/>
        </authorList>
    </citation>
    <scope>NUCLEOTIDE SEQUENCE</scope>
    <source>
        <strain evidence="1">CHS0354</strain>
    </source>
</reference>
<name>A0AAE0VUW6_9BIVA</name>
<evidence type="ECO:0000313" key="2">
    <source>
        <dbReference type="Proteomes" id="UP001195483"/>
    </source>
</evidence>
<evidence type="ECO:0000313" key="1">
    <source>
        <dbReference type="EMBL" id="KAK3589905.1"/>
    </source>
</evidence>